<name>A0A1M5VTC8_9RHOB</name>
<dbReference type="InterPro" id="IPR013974">
    <property type="entry name" value="SAF"/>
</dbReference>
<evidence type="ECO:0000259" key="5">
    <source>
        <dbReference type="SMART" id="SM00858"/>
    </source>
</evidence>
<accession>A0A1M5VTC8</accession>
<dbReference type="RefSeq" id="WP_072794084.1">
    <property type="nucleotide sequence ID" value="NZ_FQWM01000009.1"/>
</dbReference>
<dbReference type="PANTHER" id="PTHR36307:SF1">
    <property type="entry name" value="FLAGELLA BASAL BODY P-RING FORMATION PROTEIN FLGA"/>
    <property type="match status" value="1"/>
</dbReference>
<dbReference type="GO" id="GO:0044780">
    <property type="term" value="P:bacterial-type flagellum assembly"/>
    <property type="evidence" value="ECO:0007669"/>
    <property type="project" value="InterPro"/>
</dbReference>
<evidence type="ECO:0000313" key="6">
    <source>
        <dbReference type="EMBL" id="SHH78440.1"/>
    </source>
</evidence>
<dbReference type="OrthoDB" id="7727421at2"/>
<dbReference type="Gene3D" id="2.30.30.760">
    <property type="match status" value="1"/>
</dbReference>
<dbReference type="GO" id="GO:0042597">
    <property type="term" value="C:periplasmic space"/>
    <property type="evidence" value="ECO:0007669"/>
    <property type="project" value="UniProtKB-SubCell"/>
</dbReference>
<dbReference type="InterPro" id="IPR039246">
    <property type="entry name" value="Flagellar_FlgA"/>
</dbReference>
<dbReference type="PANTHER" id="PTHR36307">
    <property type="entry name" value="FLAGELLA BASAL BODY P-RING FORMATION PROTEIN FLGA"/>
    <property type="match status" value="1"/>
</dbReference>
<dbReference type="SMART" id="SM00858">
    <property type="entry name" value="SAF"/>
    <property type="match status" value="1"/>
</dbReference>
<evidence type="ECO:0000256" key="2">
    <source>
        <dbReference type="ARBA" id="ARBA00022729"/>
    </source>
</evidence>
<evidence type="ECO:0000256" key="3">
    <source>
        <dbReference type="ARBA" id="ARBA00022764"/>
    </source>
</evidence>
<dbReference type="STRING" id="870908.SAMN04488044_3252"/>
<keyword evidence="6" id="KW-0969">Cilium</keyword>
<dbReference type="CDD" id="cd11614">
    <property type="entry name" value="SAF_CpaB_FlgA_like"/>
    <property type="match status" value="1"/>
</dbReference>
<proteinExistence type="inferred from homology"/>
<keyword evidence="3 4" id="KW-0574">Periplasm</keyword>
<comment type="similarity">
    <text evidence="4">Belongs to the FlgA family.</text>
</comment>
<dbReference type="AlphaFoldDB" id="A0A1M5VTC8"/>
<protein>
    <recommendedName>
        <fullName evidence="4">Flagella basal body P-ring formation protein FlgA</fullName>
    </recommendedName>
</protein>
<reference evidence="7" key="1">
    <citation type="submission" date="2016-11" db="EMBL/GenBank/DDBJ databases">
        <authorList>
            <person name="Varghese N."/>
            <person name="Submissions S."/>
        </authorList>
    </citation>
    <scope>NUCLEOTIDE SEQUENCE [LARGE SCALE GENOMIC DNA]</scope>
    <source>
        <strain evidence="7">DSM 28223</strain>
    </source>
</reference>
<gene>
    <name evidence="6" type="ORF">SAMN04488044_3252</name>
</gene>
<dbReference type="Proteomes" id="UP000184211">
    <property type="component" value="Unassembled WGS sequence"/>
</dbReference>
<keyword evidence="6" id="KW-0966">Cell projection</keyword>
<sequence>MTRRAIHFLITLWIALLPGVALAVPVTDLVIERAEQEFGPTLPTNGSFSVRMAQGTPAEGEFIKEFWIDPDSGQFIANLVTERGDIRRIQGLAILNIPVPVVTRRVMPEEILTEADIQIVDMPWARVHSFAVTEFDGLNGMQVRRMLTPGRPVHRQSVIPPIIVARGDRVIIELKYGPLQLTATGKAISDAHLGQEVRVVNLSSNKTITAVARADGVVEALF</sequence>
<keyword evidence="4" id="KW-1005">Bacterial flagellum biogenesis</keyword>
<organism evidence="6 7">
    <name type="scientific">Cognatishimia maritima</name>
    <dbReference type="NCBI Taxonomy" id="870908"/>
    <lineage>
        <taxon>Bacteria</taxon>
        <taxon>Pseudomonadati</taxon>
        <taxon>Pseudomonadota</taxon>
        <taxon>Alphaproteobacteria</taxon>
        <taxon>Rhodobacterales</taxon>
        <taxon>Paracoccaceae</taxon>
        <taxon>Cognatishimia</taxon>
    </lineage>
</organism>
<dbReference type="Pfam" id="PF13144">
    <property type="entry name" value="ChapFlgA"/>
    <property type="match status" value="1"/>
</dbReference>
<keyword evidence="6" id="KW-0282">Flagellum</keyword>
<evidence type="ECO:0000313" key="7">
    <source>
        <dbReference type="Proteomes" id="UP000184211"/>
    </source>
</evidence>
<dbReference type="NCBIfam" id="TIGR03170">
    <property type="entry name" value="flgA_cterm"/>
    <property type="match status" value="1"/>
</dbReference>
<evidence type="ECO:0000256" key="4">
    <source>
        <dbReference type="RuleBase" id="RU362063"/>
    </source>
</evidence>
<keyword evidence="7" id="KW-1185">Reference proteome</keyword>
<dbReference type="EMBL" id="FQWM01000009">
    <property type="protein sequence ID" value="SHH78440.1"/>
    <property type="molecule type" value="Genomic_DNA"/>
</dbReference>
<comment type="function">
    <text evidence="4">Involved in the assembly process of the P-ring formation. It may associate with FlgF on the rod constituting a structure essential for the P-ring assembly or may act as a modulator protein for the P-ring assembly.</text>
</comment>
<keyword evidence="2" id="KW-0732">Signal</keyword>
<dbReference type="Gene3D" id="3.90.1210.10">
    <property type="entry name" value="Antifreeze-like/N-acetylneuraminic acid synthase C-terminal domain"/>
    <property type="match status" value="1"/>
</dbReference>
<comment type="subcellular location">
    <subcellularLocation>
        <location evidence="1 4">Periplasm</location>
    </subcellularLocation>
</comment>
<feature type="domain" description="SAF" evidence="5">
    <location>
        <begin position="97"/>
        <end position="159"/>
    </location>
</feature>
<evidence type="ECO:0000256" key="1">
    <source>
        <dbReference type="ARBA" id="ARBA00004418"/>
    </source>
</evidence>
<dbReference type="InterPro" id="IPR017585">
    <property type="entry name" value="SAF_FlgA"/>
</dbReference>